<reference evidence="2 3" key="1">
    <citation type="submission" date="2024-07" db="EMBL/GenBank/DDBJ databases">
        <title>Molecular mechanisms and environmental adaptations of flagellar loss and biofilm growth of Rhodanobacter under environmental stress.</title>
        <authorList>
            <person name="Chen M."/>
        </authorList>
    </citation>
    <scope>NUCLEOTIDE SEQUENCE [LARGE SCALE GENOMIC DNA]</scope>
    <source>
        <strain evidence="2 3">RS22</strain>
    </source>
</reference>
<keyword evidence="3" id="KW-1185">Reference proteome</keyword>
<comment type="caution">
    <text evidence="2">The sequence shown here is derived from an EMBL/GenBank/DDBJ whole genome shotgun (WGS) entry which is preliminary data.</text>
</comment>
<evidence type="ECO:0000313" key="2">
    <source>
        <dbReference type="EMBL" id="MEY2181787.1"/>
    </source>
</evidence>
<name>A0ABV4AN03_9GAMM</name>
<evidence type="ECO:0000313" key="3">
    <source>
        <dbReference type="Proteomes" id="UP001562159"/>
    </source>
</evidence>
<organism evidence="2 3">
    <name type="scientific">Rhodanobacter humi</name>
    <dbReference type="NCBI Taxonomy" id="1888173"/>
    <lineage>
        <taxon>Bacteria</taxon>
        <taxon>Pseudomonadati</taxon>
        <taxon>Pseudomonadota</taxon>
        <taxon>Gammaproteobacteria</taxon>
        <taxon>Lysobacterales</taxon>
        <taxon>Rhodanobacteraceae</taxon>
        <taxon>Rhodanobacter</taxon>
    </lineage>
</organism>
<dbReference type="EMBL" id="JBGBPY010000001">
    <property type="protein sequence ID" value="MEY2181787.1"/>
    <property type="molecule type" value="Genomic_DNA"/>
</dbReference>
<keyword evidence="1" id="KW-0812">Transmembrane</keyword>
<proteinExistence type="predicted"/>
<dbReference type="Proteomes" id="UP001562159">
    <property type="component" value="Unassembled WGS sequence"/>
</dbReference>
<feature type="transmembrane region" description="Helical" evidence="1">
    <location>
        <begin position="367"/>
        <end position="384"/>
    </location>
</feature>
<gene>
    <name evidence="2" type="ORF">AB7878_05105</name>
</gene>
<evidence type="ECO:0000256" key="1">
    <source>
        <dbReference type="SAM" id="Phobius"/>
    </source>
</evidence>
<keyword evidence="1" id="KW-1133">Transmembrane helix</keyword>
<protein>
    <submittedName>
        <fullName evidence="2">Uncharacterized protein</fullName>
    </submittedName>
</protein>
<accession>A0ABV4AN03</accession>
<sequence>MEQALYGQAEPLIDLGLAQFGVNRKVTSELYARSFLKASDPDYSRAIRLAVLGNQGLARSSWAASHCPVDDYELARLISTDGQDRLDELDVLLRNPGAKATLARLFNRGAPFDRATHERQSWMIGVAAYNPCINEDESSPDGPDLAAWDLQNGIWKLVQTLPVSQASIGALCQLLVVVDPRRTHSPDEDPIPAVKRWQAVALDDQFKEYHAGYTTLNYAEEFCCLAAALFGRWYDRTTKKLVYAGAIDSPELTRRCAYYGHAVLTIEQMRQAHDKDAAAFTLAALCNAQLIQSQKTREVFENTSMLENSALWDLYHQRCKELLGMKPPAEECASLSTSEQASLERIESGFASLAADLAQRLKAQSTNAWWVLALLVVILITVWSRHS</sequence>
<keyword evidence="1" id="KW-0472">Membrane</keyword>